<evidence type="ECO:0000259" key="6">
    <source>
        <dbReference type="Pfam" id="PF13515"/>
    </source>
</evidence>
<proteinExistence type="predicted"/>
<evidence type="ECO:0000256" key="4">
    <source>
        <dbReference type="ARBA" id="ARBA00023136"/>
    </source>
</evidence>
<feature type="transmembrane region" description="Helical" evidence="5">
    <location>
        <begin position="513"/>
        <end position="531"/>
    </location>
</feature>
<keyword evidence="8" id="KW-1185">Reference proteome</keyword>
<keyword evidence="2 5" id="KW-0812">Transmembrane</keyword>
<comment type="subcellular location">
    <subcellularLocation>
        <location evidence="1">Membrane</location>
        <topology evidence="1">Multi-pass membrane protein</topology>
    </subcellularLocation>
</comment>
<name>A0AAV9I414_9RHOD</name>
<comment type="caution">
    <text evidence="7">The sequence shown here is derived from an EMBL/GenBank/DDBJ whole genome shotgun (WGS) entry which is preliminary data.</text>
</comment>
<dbReference type="GO" id="GO:0016020">
    <property type="term" value="C:membrane"/>
    <property type="evidence" value="ECO:0007669"/>
    <property type="project" value="UniProtKB-SubCell"/>
</dbReference>
<evidence type="ECO:0000256" key="3">
    <source>
        <dbReference type="ARBA" id="ARBA00022989"/>
    </source>
</evidence>
<evidence type="ECO:0000256" key="1">
    <source>
        <dbReference type="ARBA" id="ARBA00004141"/>
    </source>
</evidence>
<feature type="transmembrane region" description="Helical" evidence="5">
    <location>
        <begin position="80"/>
        <end position="98"/>
    </location>
</feature>
<evidence type="ECO:0000313" key="8">
    <source>
        <dbReference type="Proteomes" id="UP001300502"/>
    </source>
</evidence>
<feature type="transmembrane region" description="Helical" evidence="5">
    <location>
        <begin position="183"/>
        <end position="210"/>
    </location>
</feature>
<gene>
    <name evidence="7" type="ORF">GAYE_PCTG33G0904</name>
</gene>
<organism evidence="7 8">
    <name type="scientific">Galdieria yellowstonensis</name>
    <dbReference type="NCBI Taxonomy" id="3028027"/>
    <lineage>
        <taxon>Eukaryota</taxon>
        <taxon>Rhodophyta</taxon>
        <taxon>Bangiophyceae</taxon>
        <taxon>Galdieriales</taxon>
        <taxon>Galdieriaceae</taxon>
        <taxon>Galdieria</taxon>
    </lineage>
</organism>
<dbReference type="Proteomes" id="UP001300502">
    <property type="component" value="Unassembled WGS sequence"/>
</dbReference>
<protein>
    <recommendedName>
        <fullName evidence="6">Integral membrane bound transporter domain-containing protein</fullName>
    </recommendedName>
</protein>
<feature type="transmembrane region" description="Helical" evidence="5">
    <location>
        <begin position="56"/>
        <end position="73"/>
    </location>
</feature>
<feature type="transmembrane region" description="Helical" evidence="5">
    <location>
        <begin position="561"/>
        <end position="582"/>
    </location>
</feature>
<dbReference type="Pfam" id="PF13515">
    <property type="entry name" value="FUSC_2"/>
    <property type="match status" value="1"/>
</dbReference>
<dbReference type="PANTHER" id="PTHR47804:SF3">
    <property type="entry name" value="PROTEIN BRE4"/>
    <property type="match status" value="1"/>
</dbReference>
<feature type="transmembrane region" description="Helical" evidence="5">
    <location>
        <begin position="110"/>
        <end position="129"/>
    </location>
</feature>
<evidence type="ECO:0000313" key="7">
    <source>
        <dbReference type="EMBL" id="KAK4523014.1"/>
    </source>
</evidence>
<keyword evidence="4 5" id="KW-0472">Membrane</keyword>
<keyword evidence="3 5" id="KW-1133">Transmembrane helix</keyword>
<dbReference type="EMBL" id="JANCYU010000010">
    <property type="protein sequence ID" value="KAK4523014.1"/>
    <property type="molecule type" value="Genomic_DNA"/>
</dbReference>
<feature type="domain" description="Integral membrane bound transporter" evidence="6">
    <location>
        <begin position="530"/>
        <end position="658"/>
    </location>
</feature>
<evidence type="ECO:0000256" key="2">
    <source>
        <dbReference type="ARBA" id="ARBA00022692"/>
    </source>
</evidence>
<accession>A0AAV9I414</accession>
<evidence type="ECO:0000256" key="5">
    <source>
        <dbReference type="SAM" id="Phobius"/>
    </source>
</evidence>
<feature type="transmembrane region" description="Helical" evidence="5">
    <location>
        <begin position="538"/>
        <end position="555"/>
    </location>
</feature>
<dbReference type="PANTHER" id="PTHR47804">
    <property type="entry name" value="60S RIBOSOMAL PROTEIN L19"/>
    <property type="match status" value="1"/>
</dbReference>
<dbReference type="InterPro" id="IPR049453">
    <property type="entry name" value="Memb_transporter_dom"/>
</dbReference>
<reference evidence="7 8" key="1">
    <citation type="submission" date="2022-07" db="EMBL/GenBank/DDBJ databases">
        <title>Genome-wide signatures of adaptation to extreme environments.</title>
        <authorList>
            <person name="Cho C.H."/>
            <person name="Yoon H.S."/>
        </authorList>
    </citation>
    <scope>NUCLEOTIDE SEQUENCE [LARGE SCALE GENOMIC DNA]</scope>
    <source>
        <strain evidence="7 8">108.79 E11</strain>
    </source>
</reference>
<sequence length="1196" mass="136466">MTASPSSKEERRPKLLRLSTGSSGIGDELNTSFQKTQPSAIRETRREFVFGKNTKVAIRATVGYFLLSLLFFVPRLAEKFPYASLVAVDYIIIVTFGVEELEFGFVSEGAVLSSFAQLFGALLGAMGALLTQTNSALTLCTIFFGTALFTSLHGDNRLDMITSTGELNFVFNLLSSRTGGTSAIWRVFCNTMLAALLAHGASILVSILCFPQLAKDELRLCIKEGLHELGVALSQLSSILVEPYIEQGIDFASFNWKNETKHSPSFLLSCVNGKRLELSRQKILRARKMSNYLPYEPNLFWLLRCEPQEEWNRVIDKLEDLLDEVGALHSVLHNERRRYFGDLLEHWPSILLDLKYSFAQVASDCFRIGTFLCLLKPRSLMEMKEVDTVIGHSSHHKSFTVIRERAKNEYLQFLKGYSDTFSFPSTLEMGPFMFVLVMADSIRKKVDVLIESAEILYEQRRLRSIFRGSRNFLGWARIIVFPFERWTFVVKSIPVDVQSFLQLWSSPEFRFCLKKWIGEMGILVVVYYGWLPRILSRWNGLLIWMAFVLYIQPTLEGTLVGALANLLGVFFGALIGGLLMSFPWIAMNGVILDIYLMISTFIAAYLINTTYSLTVLNTIITQYVVILGQYNPVEYEAQWYVPIGRCIMMSIGTIVAVVENEYLWPSSIILQVRHSLAACLQQMSDIQSQLLNLAFRTIPTTSSMERNTFKGYQSISQEDDEEKKDKYNEQILENISKDTKRIGQQLEQVQLWLDIVSAGFGGEIYGVPCTVKAMLATEKMLRQRLVAFVSLVSFDPEFIDLYWRCVHERFFKLSSREARLLREARHSLVHVIVSCIMADTVHSSCTEKNSNKSEDAWKSLGITTNLENTFKQVPLTEIHLEPKHVDFVRQVSKRILSKASPLSTPVSAPSLRRQAFITRSNSARSKRLSIPYFPPEWWKKTSSMFTVAEDGAFSSSSSSNTKNEDKIIMEEQQGSEDWLPNEEELSLPQQVGMVWEANNNHTEVASKSDSFYSEENWWSHRPSLLFLFRNHWRYLSILQKYFRTDWKAFRGIGDAVIKTVQSIPLIGMLGAESCDAFEREPVIITNLERQIDLFREAQGRFFLKFMELEVDFYRKLVLQSSEKASPIVSLDDRVLGGSLYEIYSGPTFTEKHIFFLSILFIASYTADGLKEVAKELLGALEEELVHLKRQVEELPS</sequence>
<dbReference type="InterPro" id="IPR052430">
    <property type="entry name" value="IVT-Associated"/>
</dbReference>
<dbReference type="AlphaFoldDB" id="A0AAV9I414"/>